<evidence type="ECO:0000256" key="3">
    <source>
        <dbReference type="ARBA" id="ARBA00022989"/>
    </source>
</evidence>
<dbReference type="EMBL" id="ML991797">
    <property type="protein sequence ID" value="KAF2234553.1"/>
    <property type="molecule type" value="Genomic_DNA"/>
</dbReference>
<dbReference type="InterPro" id="IPR005828">
    <property type="entry name" value="MFS_sugar_transport-like"/>
</dbReference>
<feature type="transmembrane region" description="Helical" evidence="6">
    <location>
        <begin position="355"/>
        <end position="373"/>
    </location>
</feature>
<accession>A0A6A6HAL9</accession>
<dbReference type="CDD" id="cd17316">
    <property type="entry name" value="MFS_SV2_like"/>
    <property type="match status" value="1"/>
</dbReference>
<dbReference type="PROSITE" id="PS50850">
    <property type="entry name" value="MFS"/>
    <property type="match status" value="1"/>
</dbReference>
<keyword evidence="9" id="KW-1185">Reference proteome</keyword>
<evidence type="ECO:0000256" key="2">
    <source>
        <dbReference type="ARBA" id="ARBA00022692"/>
    </source>
</evidence>
<feature type="transmembrane region" description="Helical" evidence="6">
    <location>
        <begin position="112"/>
        <end position="130"/>
    </location>
</feature>
<feature type="region of interest" description="Disordered" evidence="5">
    <location>
        <begin position="504"/>
        <end position="536"/>
    </location>
</feature>
<feature type="transmembrane region" description="Helical" evidence="6">
    <location>
        <begin position="45"/>
        <end position="63"/>
    </location>
</feature>
<dbReference type="SUPFAM" id="SSF103473">
    <property type="entry name" value="MFS general substrate transporter"/>
    <property type="match status" value="1"/>
</dbReference>
<organism evidence="8 9">
    <name type="scientific">Viridothelium virens</name>
    <name type="common">Speckled blister lichen</name>
    <name type="synonym">Trypethelium virens</name>
    <dbReference type="NCBI Taxonomy" id="1048519"/>
    <lineage>
        <taxon>Eukaryota</taxon>
        <taxon>Fungi</taxon>
        <taxon>Dikarya</taxon>
        <taxon>Ascomycota</taxon>
        <taxon>Pezizomycotina</taxon>
        <taxon>Dothideomycetes</taxon>
        <taxon>Dothideomycetes incertae sedis</taxon>
        <taxon>Trypetheliales</taxon>
        <taxon>Trypetheliaceae</taxon>
        <taxon>Viridothelium</taxon>
    </lineage>
</organism>
<dbReference type="PANTHER" id="PTHR23508:SF10">
    <property type="entry name" value="CARBOXYLIC ACID TRANSPORTER PROTEIN HOMOLOG"/>
    <property type="match status" value="1"/>
</dbReference>
<protein>
    <submittedName>
        <fullName evidence="8">Sugar transporter</fullName>
    </submittedName>
</protein>
<name>A0A6A6HAL9_VIRVR</name>
<feature type="transmembrane region" description="Helical" evidence="6">
    <location>
        <begin position="204"/>
        <end position="222"/>
    </location>
</feature>
<evidence type="ECO:0000313" key="8">
    <source>
        <dbReference type="EMBL" id="KAF2234553.1"/>
    </source>
</evidence>
<feature type="transmembrane region" description="Helical" evidence="6">
    <location>
        <begin position="142"/>
        <end position="160"/>
    </location>
</feature>
<feature type="transmembrane region" description="Helical" evidence="6">
    <location>
        <begin position="453"/>
        <end position="474"/>
    </location>
</feature>
<proteinExistence type="predicted"/>
<feature type="transmembrane region" description="Helical" evidence="6">
    <location>
        <begin position="327"/>
        <end position="348"/>
    </location>
</feature>
<keyword evidence="8" id="KW-0813">Transport</keyword>
<dbReference type="InterPro" id="IPR020846">
    <property type="entry name" value="MFS_dom"/>
</dbReference>
<evidence type="ECO:0000313" key="9">
    <source>
        <dbReference type="Proteomes" id="UP000800092"/>
    </source>
</evidence>
<feature type="transmembrane region" description="Helical" evidence="6">
    <location>
        <begin position="172"/>
        <end position="192"/>
    </location>
</feature>
<dbReference type="AlphaFoldDB" id="A0A6A6HAL9"/>
<dbReference type="GO" id="GO:0035879">
    <property type="term" value="P:plasma membrane lactate transport"/>
    <property type="evidence" value="ECO:0007669"/>
    <property type="project" value="TreeGrafter"/>
</dbReference>
<dbReference type="Pfam" id="PF00083">
    <property type="entry name" value="Sugar_tr"/>
    <property type="match status" value="1"/>
</dbReference>
<evidence type="ECO:0000256" key="1">
    <source>
        <dbReference type="ARBA" id="ARBA00004141"/>
    </source>
</evidence>
<evidence type="ECO:0000256" key="6">
    <source>
        <dbReference type="SAM" id="Phobius"/>
    </source>
</evidence>
<dbReference type="GO" id="GO:0015355">
    <property type="term" value="F:secondary active monocarboxylate transmembrane transporter activity"/>
    <property type="evidence" value="ECO:0007669"/>
    <property type="project" value="TreeGrafter"/>
</dbReference>
<keyword evidence="2 6" id="KW-0812">Transmembrane</keyword>
<sequence length="536" mass="58766">MAAGWFYSPKQIVRYFLTRPTSLKPPRSRLRNPISVLSELDRHQWLMFSVGFCAWMWDAFDFFTVSLTVTEIAADFGESNSDVSWGITVTLMLRSVGALIFGSLADRYGRKWPVIFNLTAFIILELASGFTNSLTQFLAVRSLYGIAMGGLLGPAAATALEDIPYEARGILSGLFQEAYAVGYLMAALFYRALVPTTSHGWRSLFWFGAGPPVLIIIFRLCLPETNAFQVMKAEREAKLAAEKAGTRVVGDGIQEESMAGVQTAGDVERKGIKAFLSEAGRAFRANWFLIIYMIVLMSGYNACSHGSQDFYPTFLKDQAGFGATDVTVITVVGQIGCTIGACVFGYLSTFVGRRLIMMTACVFGGALIPAYILPRNMSLVASSFFQQFFVGAVWGPIPIHLIELSPPAMRSLVVGLTYQLGNLASSASATIQGKIGEKHPLPPLATGVKRYDYGIVIAEFMGGVFAYQFFFLFLGPEMSEDEKEEMAQEAKEFERLRAEGRSLAEIGASRVNTKDSDSDEKAAGEVEHVEHPVETV</sequence>
<reference evidence="8" key="1">
    <citation type="journal article" date="2020" name="Stud. Mycol.">
        <title>101 Dothideomycetes genomes: a test case for predicting lifestyles and emergence of pathogens.</title>
        <authorList>
            <person name="Haridas S."/>
            <person name="Albert R."/>
            <person name="Binder M."/>
            <person name="Bloem J."/>
            <person name="Labutti K."/>
            <person name="Salamov A."/>
            <person name="Andreopoulos B."/>
            <person name="Baker S."/>
            <person name="Barry K."/>
            <person name="Bills G."/>
            <person name="Bluhm B."/>
            <person name="Cannon C."/>
            <person name="Castanera R."/>
            <person name="Culley D."/>
            <person name="Daum C."/>
            <person name="Ezra D."/>
            <person name="Gonzalez J."/>
            <person name="Henrissat B."/>
            <person name="Kuo A."/>
            <person name="Liang C."/>
            <person name="Lipzen A."/>
            <person name="Lutzoni F."/>
            <person name="Magnuson J."/>
            <person name="Mondo S."/>
            <person name="Nolan M."/>
            <person name="Ohm R."/>
            <person name="Pangilinan J."/>
            <person name="Park H.-J."/>
            <person name="Ramirez L."/>
            <person name="Alfaro M."/>
            <person name="Sun H."/>
            <person name="Tritt A."/>
            <person name="Yoshinaga Y."/>
            <person name="Zwiers L.-H."/>
            <person name="Turgeon B."/>
            <person name="Goodwin S."/>
            <person name="Spatafora J."/>
            <person name="Crous P."/>
            <person name="Grigoriev I."/>
        </authorList>
    </citation>
    <scope>NUCLEOTIDE SEQUENCE</scope>
    <source>
        <strain evidence="8">Tuck. ex Michener</strain>
    </source>
</reference>
<keyword evidence="3 6" id="KW-1133">Transmembrane helix</keyword>
<dbReference type="InterPro" id="IPR036259">
    <property type="entry name" value="MFS_trans_sf"/>
</dbReference>
<feature type="transmembrane region" description="Helical" evidence="6">
    <location>
        <begin position="287"/>
        <end position="307"/>
    </location>
</feature>
<comment type="subcellular location">
    <subcellularLocation>
        <location evidence="1">Membrane</location>
        <topology evidence="1">Multi-pass membrane protein</topology>
    </subcellularLocation>
</comment>
<gene>
    <name evidence="8" type="ORF">EV356DRAFT_501414</name>
</gene>
<dbReference type="GO" id="GO:0005886">
    <property type="term" value="C:plasma membrane"/>
    <property type="evidence" value="ECO:0007669"/>
    <property type="project" value="TreeGrafter"/>
</dbReference>
<dbReference type="Proteomes" id="UP000800092">
    <property type="component" value="Unassembled WGS sequence"/>
</dbReference>
<evidence type="ECO:0000256" key="5">
    <source>
        <dbReference type="SAM" id="MobiDB-lite"/>
    </source>
</evidence>
<feature type="transmembrane region" description="Helical" evidence="6">
    <location>
        <begin position="83"/>
        <end position="105"/>
    </location>
</feature>
<feature type="domain" description="Major facilitator superfamily (MFS) profile" evidence="7">
    <location>
        <begin position="47"/>
        <end position="479"/>
    </location>
</feature>
<dbReference type="PANTHER" id="PTHR23508">
    <property type="entry name" value="CARBOXYLIC ACID TRANSPORTER PROTEIN HOMOLOG"/>
    <property type="match status" value="1"/>
</dbReference>
<keyword evidence="8" id="KW-0762">Sugar transport</keyword>
<evidence type="ECO:0000259" key="7">
    <source>
        <dbReference type="PROSITE" id="PS50850"/>
    </source>
</evidence>
<dbReference type="Gene3D" id="1.20.1250.20">
    <property type="entry name" value="MFS general substrate transporter like domains"/>
    <property type="match status" value="1"/>
</dbReference>
<dbReference type="OrthoDB" id="5296287at2759"/>
<keyword evidence="4 6" id="KW-0472">Membrane</keyword>
<feature type="compositionally biased region" description="Basic and acidic residues" evidence="5">
    <location>
        <begin position="512"/>
        <end position="536"/>
    </location>
</feature>
<evidence type="ECO:0000256" key="4">
    <source>
        <dbReference type="ARBA" id="ARBA00023136"/>
    </source>
</evidence>